<dbReference type="eggNOG" id="ENOG502SBK0">
    <property type="taxonomic scope" value="Eukaryota"/>
</dbReference>
<dbReference type="GO" id="GO:0003735">
    <property type="term" value="F:structural constituent of ribosome"/>
    <property type="evidence" value="ECO:0007669"/>
    <property type="project" value="TreeGrafter"/>
</dbReference>
<dbReference type="PANTHER" id="PTHR28058:SF1">
    <property type="entry name" value="SMALL RIBOSOMAL SUBUNIT PROTEIN BS1M"/>
    <property type="match status" value="1"/>
</dbReference>
<dbReference type="GO" id="GO:0070124">
    <property type="term" value="P:mitochondrial translational initiation"/>
    <property type="evidence" value="ECO:0007669"/>
    <property type="project" value="TreeGrafter"/>
</dbReference>
<dbReference type="AlphaFoldDB" id="S3EF37"/>
<dbReference type="KEGG" id="glz:GLAREA_08941"/>
<evidence type="ECO:0000313" key="2">
    <source>
        <dbReference type="Proteomes" id="UP000016922"/>
    </source>
</evidence>
<reference evidence="1 2" key="1">
    <citation type="journal article" date="2013" name="BMC Genomics">
        <title>Genomics-driven discovery of the pneumocandin biosynthetic gene cluster in the fungus Glarea lozoyensis.</title>
        <authorList>
            <person name="Chen L."/>
            <person name="Yue Q."/>
            <person name="Zhang X."/>
            <person name="Xiang M."/>
            <person name="Wang C."/>
            <person name="Li S."/>
            <person name="Che Y."/>
            <person name="Ortiz-Lopez F.J."/>
            <person name="Bills G.F."/>
            <person name="Liu X."/>
            <person name="An Z."/>
        </authorList>
    </citation>
    <scope>NUCLEOTIDE SEQUENCE [LARGE SCALE GENOMIC DNA]</scope>
    <source>
        <strain evidence="2">ATCC 20868 / MF5171</strain>
    </source>
</reference>
<protein>
    <submittedName>
        <fullName evidence="1">Uncharacterized protein</fullName>
    </submittedName>
</protein>
<keyword evidence="2" id="KW-1185">Reference proteome</keyword>
<dbReference type="GeneID" id="19467989"/>
<dbReference type="PANTHER" id="PTHR28058">
    <property type="entry name" value="37S RIBOSOMAL PROTEIN MRP51, MITOCHONDRIAL"/>
    <property type="match status" value="1"/>
</dbReference>
<dbReference type="RefSeq" id="XP_008076093.1">
    <property type="nucleotide sequence ID" value="XM_008077902.1"/>
</dbReference>
<dbReference type="Proteomes" id="UP000016922">
    <property type="component" value="Unassembled WGS sequence"/>
</dbReference>
<dbReference type="EMBL" id="KE145352">
    <property type="protein sequence ID" value="EPE36778.1"/>
    <property type="molecule type" value="Genomic_DNA"/>
</dbReference>
<dbReference type="Pfam" id="PF11709">
    <property type="entry name" value="Mit_ribos_Mrp51"/>
    <property type="match status" value="1"/>
</dbReference>
<sequence length="484" mass="52570">MASRSLGPGAALLRASRVFSVPPPLAPPADQINTAGNFSSDSATLPYPTHMSITTPASSLQKGDWGLKRSLPLRSTTKSSTPVIKVKAMDTWEHITEFASAGDHTLTLQKWQEMGVPITAPVTKARGSNFSTQASAGRSVFEDDLDTIHNEKNLGLQINAKRWKFKGPWLAGQTDGEFNQYVSKEVRSRKGEFREFLRTSLAQDMRRQQALQEGVDAKETPLPPVTEAELDKYIKELRRDVAGLNSQIRRFFDIAPVSSASFAGKNLDWLDATKNKQTEIADTYSSDSPYAIIGPPKTHPSAGLSYTRTASKLHNHPLFGPQRAPTIVDARIIQPQKSSVMGNTTPLLGVGGFVTNVPLQDNSFDVNASSRRTNTIGSTTAQLVPGVLKIEPGRPGGSKVWVEPLHAHVDTNGKVQLTVQKADVEAVAVKEGKTDKLEEMKPKTRAFSGSRAIGFYAGAKETVSSRIIDSKDKPIRGADAYGLL</sequence>
<dbReference type="HOGENOM" id="CLU_024465_0_0_1"/>
<dbReference type="InterPro" id="IPR016712">
    <property type="entry name" value="Rbsml_bS1m-like"/>
</dbReference>
<proteinExistence type="predicted"/>
<dbReference type="STRING" id="1116229.S3EF37"/>
<organism evidence="1 2">
    <name type="scientific">Glarea lozoyensis (strain ATCC 20868 / MF5171)</name>
    <dbReference type="NCBI Taxonomy" id="1116229"/>
    <lineage>
        <taxon>Eukaryota</taxon>
        <taxon>Fungi</taxon>
        <taxon>Dikarya</taxon>
        <taxon>Ascomycota</taxon>
        <taxon>Pezizomycotina</taxon>
        <taxon>Leotiomycetes</taxon>
        <taxon>Helotiales</taxon>
        <taxon>Helotiaceae</taxon>
        <taxon>Glarea</taxon>
    </lineage>
</organism>
<dbReference type="OrthoDB" id="3913595at2759"/>
<dbReference type="OMA" id="ELHMPMS"/>
<gene>
    <name evidence="1" type="ORF">GLAREA_08941</name>
</gene>
<dbReference type="GO" id="GO:0005763">
    <property type="term" value="C:mitochondrial small ribosomal subunit"/>
    <property type="evidence" value="ECO:0007669"/>
    <property type="project" value="TreeGrafter"/>
</dbReference>
<name>S3EF37_GLAL2</name>
<evidence type="ECO:0000313" key="1">
    <source>
        <dbReference type="EMBL" id="EPE36778.1"/>
    </source>
</evidence>
<accession>S3EF37</accession>